<reference evidence="2 3" key="1">
    <citation type="submission" date="2020-04" db="EMBL/GenBank/DDBJ databases">
        <authorList>
            <person name="Wallbank WR R."/>
            <person name="Pardo Diaz C."/>
            <person name="Kozak K."/>
            <person name="Martin S."/>
            <person name="Jiggins C."/>
            <person name="Moest M."/>
            <person name="Warren A I."/>
            <person name="Byers J.R.P. K."/>
            <person name="Montejo-Kovacevich G."/>
            <person name="Yen C E."/>
        </authorList>
    </citation>
    <scope>NUCLEOTIDE SEQUENCE [LARGE SCALE GENOMIC DNA]</scope>
</reference>
<sequence length="123" mass="14101">MDASYIFLTLLLLIQMALILTMLNPVYDVRKITSCINNLTKSYRSVLMAKRSAPLVVQTRATSLYSSENLPLSFLRVKRSMSYETVLFTNELREQLKNILKSFEYLHDDTPMLSSVLEASSKI</sequence>
<dbReference type="EMBL" id="CADEBC010000522">
    <property type="protein sequence ID" value="CAB3244878.1"/>
    <property type="molecule type" value="Genomic_DNA"/>
</dbReference>
<organism evidence="2 3">
    <name type="scientific">Arctia plantaginis</name>
    <name type="common">Wood tiger moth</name>
    <name type="synonym">Phalaena plantaginis</name>
    <dbReference type="NCBI Taxonomy" id="874455"/>
    <lineage>
        <taxon>Eukaryota</taxon>
        <taxon>Metazoa</taxon>
        <taxon>Ecdysozoa</taxon>
        <taxon>Arthropoda</taxon>
        <taxon>Hexapoda</taxon>
        <taxon>Insecta</taxon>
        <taxon>Pterygota</taxon>
        <taxon>Neoptera</taxon>
        <taxon>Endopterygota</taxon>
        <taxon>Lepidoptera</taxon>
        <taxon>Glossata</taxon>
        <taxon>Ditrysia</taxon>
        <taxon>Noctuoidea</taxon>
        <taxon>Erebidae</taxon>
        <taxon>Arctiinae</taxon>
        <taxon>Arctia</taxon>
    </lineage>
</organism>
<feature type="transmembrane region" description="Helical" evidence="1">
    <location>
        <begin position="6"/>
        <end position="27"/>
    </location>
</feature>
<keyword evidence="1" id="KW-0472">Membrane</keyword>
<name>A0A8S1AHN7_ARCPL</name>
<dbReference type="AlphaFoldDB" id="A0A8S1AHN7"/>
<proteinExistence type="predicted"/>
<evidence type="ECO:0000256" key="1">
    <source>
        <dbReference type="SAM" id="Phobius"/>
    </source>
</evidence>
<dbReference type="OrthoDB" id="7460530at2759"/>
<keyword evidence="1" id="KW-1133">Transmembrane helix</keyword>
<protein>
    <submittedName>
        <fullName evidence="2">Uncharacterized protein</fullName>
    </submittedName>
</protein>
<keyword evidence="3" id="KW-1185">Reference proteome</keyword>
<accession>A0A8S1AHN7</accession>
<evidence type="ECO:0000313" key="2">
    <source>
        <dbReference type="EMBL" id="CAB3244878.1"/>
    </source>
</evidence>
<comment type="caution">
    <text evidence="2">The sequence shown here is derived from an EMBL/GenBank/DDBJ whole genome shotgun (WGS) entry which is preliminary data.</text>
</comment>
<evidence type="ECO:0000313" key="3">
    <source>
        <dbReference type="Proteomes" id="UP000494106"/>
    </source>
</evidence>
<dbReference type="Proteomes" id="UP000494106">
    <property type="component" value="Unassembled WGS sequence"/>
</dbReference>
<gene>
    <name evidence="2" type="ORF">APLA_LOCUS10198</name>
</gene>
<keyword evidence="1" id="KW-0812">Transmembrane</keyword>